<dbReference type="Proteomes" id="UP001237642">
    <property type="component" value="Unassembled WGS sequence"/>
</dbReference>
<dbReference type="InterPro" id="IPR003682">
    <property type="entry name" value="rRNA_ssu_MeTfrase_G"/>
</dbReference>
<reference evidence="6" key="1">
    <citation type="submission" date="2023-02" db="EMBL/GenBank/DDBJ databases">
        <title>Genome of toxic invasive species Heracleum sosnowskyi carries increased number of genes despite the absence of recent whole-genome duplications.</title>
        <authorList>
            <person name="Schelkunov M."/>
            <person name="Shtratnikova V."/>
            <person name="Makarenko M."/>
            <person name="Klepikova A."/>
            <person name="Omelchenko D."/>
            <person name="Novikova G."/>
            <person name="Obukhova E."/>
            <person name="Bogdanov V."/>
            <person name="Penin A."/>
            <person name="Logacheva M."/>
        </authorList>
    </citation>
    <scope>NUCLEOTIDE SEQUENCE</scope>
    <source>
        <strain evidence="6">Hsosn_3</strain>
        <tissue evidence="6">Leaf</tissue>
    </source>
</reference>
<dbReference type="PANTHER" id="PTHR31760:SF0">
    <property type="entry name" value="S-ADENOSYL-L-METHIONINE-DEPENDENT METHYLTRANSFERASES SUPERFAMILY PROTEIN"/>
    <property type="match status" value="1"/>
</dbReference>
<dbReference type="EMBL" id="JAUIZM010000007">
    <property type="protein sequence ID" value="KAK1373285.1"/>
    <property type="molecule type" value="Genomic_DNA"/>
</dbReference>
<evidence type="ECO:0000313" key="6">
    <source>
        <dbReference type="EMBL" id="KAK1373285.1"/>
    </source>
</evidence>
<keyword evidence="7" id="KW-1185">Reference proteome</keyword>
<dbReference type="CDD" id="cd02440">
    <property type="entry name" value="AdoMet_MTases"/>
    <property type="match status" value="1"/>
</dbReference>
<dbReference type="Gene3D" id="3.40.50.150">
    <property type="entry name" value="Vaccinia Virus protein VP39"/>
    <property type="match status" value="1"/>
</dbReference>
<dbReference type="AlphaFoldDB" id="A0AAD8HWI3"/>
<proteinExistence type="inferred from homology"/>
<dbReference type="FunFam" id="3.40.50.150:FF:000041">
    <property type="entry name" value="Ribosomal RNA small subunit methyltransferase G"/>
    <property type="match status" value="1"/>
</dbReference>
<dbReference type="HAMAP" id="MF_00074">
    <property type="entry name" value="16SrRNA_methyltr_G"/>
    <property type="match status" value="1"/>
</dbReference>
<organism evidence="6 7">
    <name type="scientific">Heracleum sosnowskyi</name>
    <dbReference type="NCBI Taxonomy" id="360622"/>
    <lineage>
        <taxon>Eukaryota</taxon>
        <taxon>Viridiplantae</taxon>
        <taxon>Streptophyta</taxon>
        <taxon>Embryophyta</taxon>
        <taxon>Tracheophyta</taxon>
        <taxon>Spermatophyta</taxon>
        <taxon>Magnoliopsida</taxon>
        <taxon>eudicotyledons</taxon>
        <taxon>Gunneridae</taxon>
        <taxon>Pentapetalae</taxon>
        <taxon>asterids</taxon>
        <taxon>campanulids</taxon>
        <taxon>Apiales</taxon>
        <taxon>Apiaceae</taxon>
        <taxon>Apioideae</taxon>
        <taxon>apioid superclade</taxon>
        <taxon>Tordylieae</taxon>
        <taxon>Tordyliinae</taxon>
        <taxon>Heracleum</taxon>
    </lineage>
</organism>
<keyword evidence="5" id="KW-0949">S-adenosyl-L-methionine</keyword>
<gene>
    <name evidence="6" type="ORF">POM88_029478</name>
</gene>
<dbReference type="SUPFAM" id="SSF53335">
    <property type="entry name" value="S-adenosyl-L-methionine-dependent methyltransferases"/>
    <property type="match status" value="1"/>
</dbReference>
<keyword evidence="1" id="KW-0963">Cytoplasm</keyword>
<keyword evidence="3 6" id="KW-0489">Methyltransferase</keyword>
<evidence type="ECO:0000256" key="3">
    <source>
        <dbReference type="ARBA" id="ARBA00022603"/>
    </source>
</evidence>
<keyword evidence="2" id="KW-0698">rRNA processing</keyword>
<comment type="caution">
    <text evidence="6">The sequence shown here is derived from an EMBL/GenBank/DDBJ whole genome shotgun (WGS) entry which is preliminary data.</text>
</comment>
<evidence type="ECO:0000313" key="7">
    <source>
        <dbReference type="Proteomes" id="UP001237642"/>
    </source>
</evidence>
<protein>
    <submittedName>
        <fullName evidence="6">Methyltransferase-related family protein</fullName>
    </submittedName>
</protein>
<evidence type="ECO:0000256" key="1">
    <source>
        <dbReference type="ARBA" id="ARBA00022490"/>
    </source>
</evidence>
<evidence type="ECO:0000256" key="5">
    <source>
        <dbReference type="ARBA" id="ARBA00022691"/>
    </source>
</evidence>
<accession>A0AAD8HWI3</accession>
<dbReference type="PANTHER" id="PTHR31760">
    <property type="entry name" value="S-ADENOSYL-L-METHIONINE-DEPENDENT METHYLTRANSFERASES SUPERFAMILY PROTEIN"/>
    <property type="match status" value="1"/>
</dbReference>
<evidence type="ECO:0000256" key="2">
    <source>
        <dbReference type="ARBA" id="ARBA00022552"/>
    </source>
</evidence>
<name>A0AAD8HWI3_9APIA</name>
<dbReference type="InterPro" id="IPR029063">
    <property type="entry name" value="SAM-dependent_MTases_sf"/>
</dbReference>
<reference evidence="6" key="2">
    <citation type="submission" date="2023-05" db="EMBL/GenBank/DDBJ databases">
        <authorList>
            <person name="Schelkunov M.I."/>
        </authorList>
    </citation>
    <scope>NUCLEOTIDE SEQUENCE</scope>
    <source>
        <strain evidence="6">Hsosn_3</strain>
        <tissue evidence="6">Leaf</tissue>
    </source>
</reference>
<keyword evidence="4" id="KW-0808">Transferase</keyword>
<sequence length="286" mass="31452">MLASRGTLLSLSNSLSLGTFIKHFQTFKLTTLKLETFNKKQTTTSALLKTSHFETLSPRQKEQIHVYVDALLLWNQKMNLTAVREKSEVMERHIEDSLAIIPPIRSSYISNCGGSCEDISLVDVGSGAGLPGLVLAIACSGNWQVKLLESMNKRCIFLEHAIELTGLSNVQVVRGRAEDLGQNTDFREAFDVAVARAVAEMRILAEYCLPLVRVGGLFVAAKGHDPQDEVQRAHKAINLMGASLLQISSVESHSPHGQRTAIICLKDHSTPRKYPREPGTPAKLPL</sequence>
<dbReference type="Pfam" id="PF02527">
    <property type="entry name" value="GidB"/>
    <property type="match status" value="1"/>
</dbReference>
<dbReference type="GO" id="GO:0070043">
    <property type="term" value="F:rRNA (guanine-N7-)-methyltransferase activity"/>
    <property type="evidence" value="ECO:0007669"/>
    <property type="project" value="TreeGrafter"/>
</dbReference>
<dbReference type="GO" id="GO:0005829">
    <property type="term" value="C:cytosol"/>
    <property type="evidence" value="ECO:0007669"/>
    <property type="project" value="TreeGrafter"/>
</dbReference>
<evidence type="ECO:0000256" key="4">
    <source>
        <dbReference type="ARBA" id="ARBA00022679"/>
    </source>
</evidence>
<dbReference type="NCBIfam" id="TIGR00138">
    <property type="entry name" value="rsmG_gidB"/>
    <property type="match status" value="1"/>
</dbReference>